<name>A0A0X3NHD5_SCHSO</name>
<comment type="subcellular location">
    <subcellularLocation>
        <location evidence="1 6">Nucleus</location>
    </subcellularLocation>
</comment>
<comment type="similarity">
    <text evidence="2 6">Belongs to the Mediator complex subunit 20 family.</text>
</comment>
<gene>
    <name evidence="6 7" type="primary">MED20</name>
    <name evidence="7" type="ORF">TR152104</name>
</gene>
<evidence type="ECO:0000256" key="2">
    <source>
        <dbReference type="ARBA" id="ARBA00010743"/>
    </source>
</evidence>
<reference evidence="7" key="1">
    <citation type="submission" date="2016-01" db="EMBL/GenBank/DDBJ databases">
        <title>Reference transcriptome for the parasite Schistocephalus solidus: insights into the molecular evolution of parasitism.</title>
        <authorList>
            <person name="Hebert F.O."/>
            <person name="Grambauer S."/>
            <person name="Barber I."/>
            <person name="Landry C.R."/>
            <person name="Aubin-Horth N."/>
        </authorList>
    </citation>
    <scope>NUCLEOTIDE SEQUENCE</scope>
</reference>
<evidence type="ECO:0000256" key="3">
    <source>
        <dbReference type="ARBA" id="ARBA00019690"/>
    </source>
</evidence>
<keyword evidence="4 6" id="KW-0539">Nucleus</keyword>
<protein>
    <recommendedName>
        <fullName evidence="3 6">Mediator of RNA polymerase II transcription subunit 20</fullName>
    </recommendedName>
    <alternativeName>
        <fullName evidence="5 6">Mediator complex subunit 20</fullName>
    </alternativeName>
</protein>
<dbReference type="Pfam" id="PF08612">
    <property type="entry name" value="Med20"/>
    <property type="match status" value="1"/>
</dbReference>
<proteinExistence type="inferred from homology"/>
<accession>A0A0X3NHD5</accession>
<comment type="subunit">
    <text evidence="6">Component of the Mediator complex.</text>
</comment>
<keyword evidence="6" id="KW-0010">Activator</keyword>
<organism evidence="7">
    <name type="scientific">Schistocephalus solidus</name>
    <name type="common">Tapeworm</name>
    <dbReference type="NCBI Taxonomy" id="70667"/>
    <lineage>
        <taxon>Eukaryota</taxon>
        <taxon>Metazoa</taxon>
        <taxon>Spiralia</taxon>
        <taxon>Lophotrochozoa</taxon>
        <taxon>Platyhelminthes</taxon>
        <taxon>Cestoda</taxon>
        <taxon>Eucestoda</taxon>
        <taxon>Diphyllobothriidea</taxon>
        <taxon>Diphyllobothriidae</taxon>
        <taxon>Schistocephalus</taxon>
    </lineage>
</organism>
<dbReference type="GO" id="GO:0006357">
    <property type="term" value="P:regulation of transcription by RNA polymerase II"/>
    <property type="evidence" value="ECO:0007669"/>
    <property type="project" value="InterPro"/>
</dbReference>
<evidence type="ECO:0000256" key="4">
    <source>
        <dbReference type="ARBA" id="ARBA00023242"/>
    </source>
</evidence>
<dbReference type="GO" id="GO:0016592">
    <property type="term" value="C:mediator complex"/>
    <property type="evidence" value="ECO:0007669"/>
    <property type="project" value="InterPro"/>
</dbReference>
<dbReference type="GO" id="GO:0003713">
    <property type="term" value="F:transcription coactivator activity"/>
    <property type="evidence" value="ECO:0007669"/>
    <property type="project" value="TreeGrafter"/>
</dbReference>
<dbReference type="PANTHER" id="PTHR12465:SF0">
    <property type="entry name" value="MEDIATOR OF RNA POLYMERASE II TRANSCRIPTION SUBUNIT 20"/>
    <property type="match status" value="1"/>
</dbReference>
<evidence type="ECO:0000256" key="5">
    <source>
        <dbReference type="ARBA" id="ARBA00031954"/>
    </source>
</evidence>
<evidence type="ECO:0000256" key="1">
    <source>
        <dbReference type="ARBA" id="ARBA00004123"/>
    </source>
</evidence>
<keyword evidence="6" id="KW-0805">Transcription regulation</keyword>
<evidence type="ECO:0000313" key="7">
    <source>
        <dbReference type="EMBL" id="JAP39409.1"/>
    </source>
</evidence>
<comment type="function">
    <text evidence="6">Component of the Mediator complex, a coactivator involved in the regulated transcription of nearly all RNA polymerase II-dependent genes. Mediator functions as a bridge to convey information from gene-specific regulatory proteins to the basal RNA polymerase II transcription machinery. Mediator is recruited to promoters by direct interactions with regulatory proteins and serves as a scaffold for the assembly of a functional preinitiation complex with RNA polymerase II and the general transcription factors.</text>
</comment>
<dbReference type="EMBL" id="GEEE01023816">
    <property type="protein sequence ID" value="JAP39409.1"/>
    <property type="molecule type" value="Transcribed_RNA"/>
</dbReference>
<dbReference type="PANTHER" id="PTHR12465">
    <property type="entry name" value="UBIQUITIN SPECIFIC PROTEASE HOMOLOG 49"/>
    <property type="match status" value="1"/>
</dbReference>
<keyword evidence="6" id="KW-0804">Transcription</keyword>
<sequence length="236" mass="26074">MPGASRVVIVPIPKSQTATQTVNGLIKRCELLGAVELYPTKIESSVYRSVAAKQGLCSSFQVFTNSDYPASCFIISDKDQILTCDLAFREFPGLLRGVYEYEQKLQVRGIGKKYRLGDFTMNFVSLYLGQSPTVKGVLLEVAFLPAAAPHLVKSFLKLYFPEIRAESIKDSSELSARCMQKVLDEGSLPQAPPSPMKALLGQTMQSWSNFADRLSVLQYVEHLNILRSPTCPPVSS</sequence>
<dbReference type="AlphaFoldDB" id="A0A0X3NHD5"/>
<evidence type="ECO:0000256" key="6">
    <source>
        <dbReference type="RuleBase" id="RU364152"/>
    </source>
</evidence>
<dbReference type="InterPro" id="IPR013921">
    <property type="entry name" value="Mediator_Med20"/>
</dbReference>